<keyword evidence="6" id="KW-0249">Electron transport</keyword>
<evidence type="ECO:0000256" key="2">
    <source>
        <dbReference type="ARBA" id="ARBA00009508"/>
    </source>
</evidence>
<name>A0AAW1QU89_9CHLO</name>
<evidence type="ECO:0000256" key="6">
    <source>
        <dbReference type="ARBA" id="ARBA00022982"/>
    </source>
</evidence>
<gene>
    <name evidence="9" type="ORF">WJX74_004669</name>
</gene>
<dbReference type="CDD" id="cd20266">
    <property type="entry name" value="Complex1_LYR_NDUFA6_LYRM6"/>
    <property type="match status" value="1"/>
</dbReference>
<keyword evidence="5" id="KW-0999">Mitochondrion inner membrane</keyword>
<keyword evidence="7" id="KW-0496">Mitochondrion</keyword>
<comment type="similarity">
    <text evidence="2">Belongs to the complex I LYR family.</text>
</comment>
<protein>
    <recommendedName>
        <fullName evidence="11">NADH dehydrogenase [ubiquinone] 1 alpha subcomplex subunit 6</fullName>
    </recommendedName>
</protein>
<comment type="caution">
    <text evidence="9">The sequence shown here is derived from an EMBL/GenBank/DDBJ whole genome shotgun (WGS) entry which is preliminary data.</text>
</comment>
<proteinExistence type="inferred from homology"/>
<evidence type="ECO:0000313" key="9">
    <source>
        <dbReference type="EMBL" id="KAK9825055.1"/>
    </source>
</evidence>
<evidence type="ECO:0000256" key="4">
    <source>
        <dbReference type="ARBA" id="ARBA00022660"/>
    </source>
</evidence>
<dbReference type="Proteomes" id="UP001438707">
    <property type="component" value="Unassembled WGS sequence"/>
</dbReference>
<evidence type="ECO:0000256" key="3">
    <source>
        <dbReference type="ARBA" id="ARBA00022448"/>
    </source>
</evidence>
<sequence>MVRATLLSLARSGQGLYTQPEQHFAKATPNKGRDFFREVCRLLPWTVNNYKLNELITVKELRSNVHALFRQNSHVTNPGVIDVMIYKGREELEMVSLQHKQRHHLITEYVARPQELKRQLASNPQGSRSKFLESFYSGAAGMSQGV</sequence>
<evidence type="ECO:0000313" key="10">
    <source>
        <dbReference type="Proteomes" id="UP001438707"/>
    </source>
</evidence>
<evidence type="ECO:0000256" key="8">
    <source>
        <dbReference type="ARBA" id="ARBA00023136"/>
    </source>
</evidence>
<dbReference type="GO" id="GO:0005743">
    <property type="term" value="C:mitochondrial inner membrane"/>
    <property type="evidence" value="ECO:0007669"/>
    <property type="project" value="UniProtKB-SubCell"/>
</dbReference>
<keyword evidence="8" id="KW-0472">Membrane</keyword>
<reference evidence="9 10" key="1">
    <citation type="journal article" date="2024" name="Nat. Commun.">
        <title>Phylogenomics reveals the evolutionary origins of lichenization in chlorophyte algae.</title>
        <authorList>
            <person name="Puginier C."/>
            <person name="Libourel C."/>
            <person name="Otte J."/>
            <person name="Skaloud P."/>
            <person name="Haon M."/>
            <person name="Grisel S."/>
            <person name="Petersen M."/>
            <person name="Berrin J.G."/>
            <person name="Delaux P.M."/>
            <person name="Dal Grande F."/>
            <person name="Keller J."/>
        </authorList>
    </citation>
    <scope>NUCLEOTIDE SEQUENCE [LARGE SCALE GENOMIC DNA]</scope>
    <source>
        <strain evidence="9 10">SAG 2145</strain>
    </source>
</reference>
<dbReference type="InterPro" id="IPR016488">
    <property type="entry name" value="NADH_Ub_cplx-1_asu_su-6"/>
</dbReference>
<evidence type="ECO:0000256" key="7">
    <source>
        <dbReference type="ARBA" id="ARBA00023128"/>
    </source>
</evidence>
<keyword evidence="4" id="KW-0679">Respiratory chain</keyword>
<evidence type="ECO:0008006" key="11">
    <source>
        <dbReference type="Google" id="ProtNLM"/>
    </source>
</evidence>
<evidence type="ECO:0000256" key="5">
    <source>
        <dbReference type="ARBA" id="ARBA00022792"/>
    </source>
</evidence>
<dbReference type="InterPro" id="IPR045299">
    <property type="entry name" value="Complex1_LYR_NDUFA6_LYRM6"/>
</dbReference>
<evidence type="ECO:0000256" key="1">
    <source>
        <dbReference type="ARBA" id="ARBA00004443"/>
    </source>
</evidence>
<organism evidence="9 10">
    <name type="scientific">Apatococcus lobatus</name>
    <dbReference type="NCBI Taxonomy" id="904363"/>
    <lineage>
        <taxon>Eukaryota</taxon>
        <taxon>Viridiplantae</taxon>
        <taxon>Chlorophyta</taxon>
        <taxon>core chlorophytes</taxon>
        <taxon>Trebouxiophyceae</taxon>
        <taxon>Chlorellales</taxon>
        <taxon>Chlorellaceae</taxon>
        <taxon>Apatococcus</taxon>
    </lineage>
</organism>
<accession>A0AAW1QU89</accession>
<keyword evidence="3" id="KW-0813">Transport</keyword>
<dbReference type="GO" id="GO:0045271">
    <property type="term" value="C:respiratory chain complex I"/>
    <property type="evidence" value="ECO:0007669"/>
    <property type="project" value="InterPro"/>
</dbReference>
<comment type="subcellular location">
    <subcellularLocation>
        <location evidence="1">Mitochondrion inner membrane</location>
        <topology evidence="1">Peripheral membrane protein</topology>
        <orientation evidence="1">Matrix side</orientation>
    </subcellularLocation>
</comment>
<dbReference type="PANTHER" id="PTHR12964:SF0">
    <property type="entry name" value="NADH DEHYDROGENASE [UBIQUINONE] 1 ALPHA SUBCOMPLEX SUBUNIT 6"/>
    <property type="match status" value="1"/>
</dbReference>
<keyword evidence="10" id="KW-1185">Reference proteome</keyword>
<dbReference type="GO" id="GO:0006979">
    <property type="term" value="P:response to oxidative stress"/>
    <property type="evidence" value="ECO:0007669"/>
    <property type="project" value="TreeGrafter"/>
</dbReference>
<dbReference type="PANTHER" id="PTHR12964">
    <property type="entry name" value="NADH-UBIQUINONE OXIDOREDUCTASE B14 SUBUNIT"/>
    <property type="match status" value="1"/>
</dbReference>
<dbReference type="EMBL" id="JALJOS010000026">
    <property type="protein sequence ID" value="KAK9825055.1"/>
    <property type="molecule type" value="Genomic_DNA"/>
</dbReference>
<dbReference type="AlphaFoldDB" id="A0AAW1QU89"/>